<dbReference type="SUPFAM" id="SSF109755">
    <property type="entry name" value="PhoU-like"/>
    <property type="match status" value="1"/>
</dbReference>
<dbReference type="EMBL" id="LN879502">
    <property type="protein sequence ID" value="CUI17903.1"/>
    <property type="molecule type" value="Genomic_DNA"/>
</dbReference>
<dbReference type="InterPro" id="IPR038078">
    <property type="entry name" value="PhoU-like_sf"/>
</dbReference>
<accession>A0A0U5JHJ3</accession>
<dbReference type="KEGG" id="pnl:PNK_2305"/>
<dbReference type="Proteomes" id="UP000069902">
    <property type="component" value="Chromosome cPNK"/>
</dbReference>
<evidence type="ECO:0000313" key="2">
    <source>
        <dbReference type="EMBL" id="CUI17903.1"/>
    </source>
</evidence>
<dbReference type="InterPro" id="IPR002727">
    <property type="entry name" value="DUF47"/>
</dbReference>
<dbReference type="InterPro" id="IPR018445">
    <property type="entry name" value="Put_Phosphate_transp_reg"/>
</dbReference>
<organism evidence="2 3">
    <name type="scientific">Candidatus Protochlamydia naegleriophila</name>
    <dbReference type="NCBI Taxonomy" id="389348"/>
    <lineage>
        <taxon>Bacteria</taxon>
        <taxon>Pseudomonadati</taxon>
        <taxon>Chlamydiota</taxon>
        <taxon>Chlamydiia</taxon>
        <taxon>Parachlamydiales</taxon>
        <taxon>Parachlamydiaceae</taxon>
        <taxon>Candidatus Protochlamydia</taxon>
    </lineage>
</organism>
<dbReference type="AlphaFoldDB" id="A0A0U5JHJ3"/>
<dbReference type="RefSeq" id="WP_059062140.1">
    <property type="nucleotide sequence ID" value="NZ_LN879502.1"/>
</dbReference>
<evidence type="ECO:0000313" key="3">
    <source>
        <dbReference type="Proteomes" id="UP000069902"/>
    </source>
</evidence>
<keyword evidence="3" id="KW-1185">Reference proteome</keyword>
<gene>
    <name evidence="2" type="ORF">PNK_2305</name>
</gene>
<name>A0A0U5JHJ3_9BACT</name>
<dbReference type="PATRIC" id="fig|389348.3.peg.2587"/>
<dbReference type="PANTHER" id="PTHR36536:SF3">
    <property type="entry name" value="UPF0111 PROTEIN HI_1603"/>
    <property type="match status" value="1"/>
</dbReference>
<evidence type="ECO:0000256" key="1">
    <source>
        <dbReference type="ARBA" id="ARBA00008591"/>
    </source>
</evidence>
<comment type="similarity">
    <text evidence="1">Belongs to the UPF0111 family.</text>
</comment>
<sequence length="224" mass="25864">MLTILSLFGRSPFAPLQSHMESVGRCVHFLPALCEAIERQDQAQIERIYDEISAIEHQADVIKNDIRNHLPKSLFLPIDRGNLLEILTIQDSIADKVEDVAVIATLKPLEMLPIFKDEFKLFLLKNIETFDGAKLIINELHELVESSFGGIEAEKVRSMVDDVAYREHEVDLIQRRLLKNLFKAEEQLTYITFNQWQRLIENLASISNFAENLAYRVRMTLELK</sequence>
<dbReference type="STRING" id="389348.PNK_2305"/>
<dbReference type="InParanoid" id="A0A0U5JHJ3"/>
<protein>
    <submittedName>
        <fullName evidence="2">Putative phosphate transport regulator</fullName>
    </submittedName>
</protein>
<reference evidence="3" key="1">
    <citation type="submission" date="2015-09" db="EMBL/GenBank/DDBJ databases">
        <authorList>
            <person name="Bertelli C."/>
        </authorList>
    </citation>
    <scope>NUCLEOTIDE SEQUENCE [LARGE SCALE GENOMIC DNA]</scope>
    <source>
        <strain evidence="3">KNic</strain>
    </source>
</reference>
<dbReference type="Pfam" id="PF01865">
    <property type="entry name" value="PhoU_div"/>
    <property type="match status" value="1"/>
</dbReference>
<dbReference type="NCBIfam" id="TIGR00153">
    <property type="entry name" value="TIGR00153 family protein"/>
    <property type="match status" value="1"/>
</dbReference>
<dbReference type="PANTHER" id="PTHR36536">
    <property type="entry name" value="UPF0111 PROTEIN HI_1603"/>
    <property type="match status" value="1"/>
</dbReference>
<proteinExistence type="inferred from homology"/>
<dbReference type="Gene3D" id="1.20.58.220">
    <property type="entry name" value="Phosphate transport system protein phou homolog 2, domain 2"/>
    <property type="match status" value="1"/>
</dbReference>